<sequence length="517" mass="57385">MSSEAAATTPRVDQEVAAILAKERKDLLKKEGEVKELDRKVQRDEKQPPKNMDLVPGRLRDFTRVKAEVEGIKERIEALERGDFGLFPELQARKRKAPEVDDTESELTEPSDGGSDDGELEAGVKNRTRASGHRAKRRRDTDASRGDSTEQNEKLLAEDQRSATAHSEPKSLEESGPSQASGQSDVPTMKGQKSTSGEADLPQVNKVSAEGKKPAEREETVEGRGEGNRNSSESGQSKELKKGLSDKKGKGKEAAGPQDDDEEASGDDSDAESDTEGPYVYTAARQAKEAKAKLAITRYLETGGSVHMKYGLRSHVRERASHARCAGTTCYGLAFDSLYSRQKMFKCIYHRLVDKTTRKIDRPGQELRGVPYPPRTAKELKNMEGVIINGVKLPVTATGEAYCHCGCRLDDAVWGFFLWKSGQIEYNGDGHGYEVERKPPTPAQRNFKITRLMKLGFELEDMWSHVLVLGVYRLRPAMMLNGGGIPLELDFTGLFKEDGGLYKMDEPKTEEEEEEDR</sequence>
<feature type="compositionally biased region" description="Basic and acidic residues" evidence="1">
    <location>
        <begin position="209"/>
        <end position="227"/>
    </location>
</feature>
<organism evidence="2 3">
    <name type="scientific">Marasmius crinis-equi</name>
    <dbReference type="NCBI Taxonomy" id="585013"/>
    <lineage>
        <taxon>Eukaryota</taxon>
        <taxon>Fungi</taxon>
        <taxon>Dikarya</taxon>
        <taxon>Basidiomycota</taxon>
        <taxon>Agaricomycotina</taxon>
        <taxon>Agaricomycetes</taxon>
        <taxon>Agaricomycetidae</taxon>
        <taxon>Agaricales</taxon>
        <taxon>Marasmiineae</taxon>
        <taxon>Marasmiaceae</taxon>
        <taxon>Marasmius</taxon>
    </lineage>
</organism>
<feature type="compositionally biased region" description="Basic and acidic residues" evidence="1">
    <location>
        <begin position="236"/>
        <end position="253"/>
    </location>
</feature>
<protein>
    <submittedName>
        <fullName evidence="2">Uncharacterized protein</fullName>
    </submittedName>
</protein>
<gene>
    <name evidence="2" type="ORF">V5O48_003807</name>
</gene>
<feature type="compositionally biased region" description="Polar residues" evidence="1">
    <location>
        <begin position="176"/>
        <end position="197"/>
    </location>
</feature>
<feature type="compositionally biased region" description="Acidic residues" evidence="1">
    <location>
        <begin position="100"/>
        <end position="120"/>
    </location>
</feature>
<keyword evidence="3" id="KW-1185">Reference proteome</keyword>
<comment type="caution">
    <text evidence="2">The sequence shown here is derived from an EMBL/GenBank/DDBJ whole genome shotgun (WGS) entry which is preliminary data.</text>
</comment>
<accession>A0ABR3FRU9</accession>
<feature type="compositionally biased region" description="Basic and acidic residues" evidence="1">
    <location>
        <begin position="139"/>
        <end position="173"/>
    </location>
</feature>
<feature type="compositionally biased region" description="Acidic residues" evidence="1">
    <location>
        <begin position="258"/>
        <end position="275"/>
    </location>
</feature>
<dbReference type="Proteomes" id="UP001465976">
    <property type="component" value="Unassembled WGS sequence"/>
</dbReference>
<reference evidence="2 3" key="1">
    <citation type="submission" date="2024-02" db="EMBL/GenBank/DDBJ databases">
        <title>A draft genome for the cacao thread blight pathogen Marasmius crinis-equi.</title>
        <authorList>
            <person name="Cohen S.P."/>
            <person name="Baruah I.K."/>
            <person name="Amoako-Attah I."/>
            <person name="Bukari Y."/>
            <person name="Meinhardt L.W."/>
            <person name="Bailey B.A."/>
        </authorList>
    </citation>
    <scope>NUCLEOTIDE SEQUENCE [LARGE SCALE GENOMIC DNA]</scope>
    <source>
        <strain evidence="2 3">GH-76</strain>
    </source>
</reference>
<proteinExistence type="predicted"/>
<evidence type="ECO:0000313" key="3">
    <source>
        <dbReference type="Proteomes" id="UP001465976"/>
    </source>
</evidence>
<name>A0ABR3FRU9_9AGAR</name>
<evidence type="ECO:0000256" key="1">
    <source>
        <dbReference type="SAM" id="MobiDB-lite"/>
    </source>
</evidence>
<feature type="compositionally biased region" description="Basic residues" evidence="1">
    <location>
        <begin position="126"/>
        <end position="138"/>
    </location>
</feature>
<dbReference type="EMBL" id="JBAHYK010000115">
    <property type="protein sequence ID" value="KAL0578176.1"/>
    <property type="molecule type" value="Genomic_DNA"/>
</dbReference>
<evidence type="ECO:0000313" key="2">
    <source>
        <dbReference type="EMBL" id="KAL0578176.1"/>
    </source>
</evidence>
<feature type="region of interest" description="Disordered" evidence="1">
    <location>
        <begin position="81"/>
        <end position="276"/>
    </location>
</feature>